<dbReference type="SUPFAM" id="SSF53474">
    <property type="entry name" value="alpha/beta-Hydrolases"/>
    <property type="match status" value="1"/>
</dbReference>
<evidence type="ECO:0000313" key="3">
    <source>
        <dbReference type="EMBL" id="ROM90341.1"/>
    </source>
</evidence>
<gene>
    <name evidence="3" type="ORF">BK658_26740</name>
</gene>
<dbReference type="AlphaFoldDB" id="A0A423GJJ7"/>
<sequence length="304" mass="33743">MHPEFRALAAARKIIGGGRPAISIMEDRANAERWIRRFASGEIEAGAHIVKGEHATVIHPVAADGAAQRANMRVLYIHGGGMVYYNSAIFTPLLQFWANTLGTPIEAFDYQKAPEHTLEESISGLMQCIDAQLDDDGRPTVLAGDSVGALLALYIATRHRPGRFAKLLLIYPVLELQSEHPSYAEYGEGYFLDASAMRRFREFLLPYFQTHGFDPFKLSAEERCALPPCTLVTSGCDVLRDEGLSWKVAMEKSDVAVRHYHFDDLPHDFCLYTGKLDVARTAVKRILSTLNATETNEVEMNGGV</sequence>
<comment type="caution">
    <text evidence="3">The sequence shown here is derived from an EMBL/GenBank/DDBJ whole genome shotgun (WGS) entry which is preliminary data.</text>
</comment>
<protein>
    <recommendedName>
        <fullName evidence="2">Alpha/beta hydrolase fold-3 domain-containing protein</fullName>
    </recommendedName>
</protein>
<organism evidence="3 4">
    <name type="scientific">Pseudomonas brassicacearum</name>
    <dbReference type="NCBI Taxonomy" id="930166"/>
    <lineage>
        <taxon>Bacteria</taxon>
        <taxon>Pseudomonadati</taxon>
        <taxon>Pseudomonadota</taxon>
        <taxon>Gammaproteobacteria</taxon>
        <taxon>Pseudomonadales</taxon>
        <taxon>Pseudomonadaceae</taxon>
        <taxon>Pseudomonas</taxon>
    </lineage>
</organism>
<feature type="domain" description="Alpha/beta hydrolase fold-3" evidence="2">
    <location>
        <begin position="74"/>
        <end position="270"/>
    </location>
</feature>
<accession>A0A423GJJ7</accession>
<dbReference type="InterPro" id="IPR013094">
    <property type="entry name" value="AB_hydrolase_3"/>
</dbReference>
<dbReference type="InterPro" id="IPR029058">
    <property type="entry name" value="AB_hydrolase_fold"/>
</dbReference>
<proteinExistence type="predicted"/>
<dbReference type="Gene3D" id="3.40.50.1820">
    <property type="entry name" value="alpha/beta hydrolase"/>
    <property type="match status" value="1"/>
</dbReference>
<dbReference type="PANTHER" id="PTHR48081">
    <property type="entry name" value="AB HYDROLASE SUPERFAMILY PROTEIN C4A8.06C"/>
    <property type="match status" value="1"/>
</dbReference>
<dbReference type="EMBL" id="MOBI01000033">
    <property type="protein sequence ID" value="ROM90341.1"/>
    <property type="molecule type" value="Genomic_DNA"/>
</dbReference>
<dbReference type="InterPro" id="IPR050300">
    <property type="entry name" value="GDXG_lipolytic_enzyme"/>
</dbReference>
<reference evidence="3 4" key="1">
    <citation type="submission" date="2016-10" db="EMBL/GenBank/DDBJ databases">
        <title>Comparative genome analysis of multiple Pseudomonas spp. focuses on biocontrol and plant growth promoting traits.</title>
        <authorList>
            <person name="Tao X.-Y."/>
            <person name="Taylor C.G."/>
        </authorList>
    </citation>
    <scope>NUCLEOTIDE SEQUENCE [LARGE SCALE GENOMIC DNA]</scope>
    <source>
        <strain evidence="3 4">37D10</strain>
    </source>
</reference>
<evidence type="ECO:0000259" key="2">
    <source>
        <dbReference type="Pfam" id="PF07859"/>
    </source>
</evidence>
<dbReference type="Pfam" id="PF07859">
    <property type="entry name" value="Abhydrolase_3"/>
    <property type="match status" value="1"/>
</dbReference>
<dbReference type="Proteomes" id="UP000284684">
    <property type="component" value="Unassembled WGS sequence"/>
</dbReference>
<evidence type="ECO:0000256" key="1">
    <source>
        <dbReference type="ARBA" id="ARBA00022801"/>
    </source>
</evidence>
<dbReference type="GO" id="GO:0016787">
    <property type="term" value="F:hydrolase activity"/>
    <property type="evidence" value="ECO:0007669"/>
    <property type="project" value="UniProtKB-KW"/>
</dbReference>
<name>A0A423GJJ7_9PSED</name>
<evidence type="ECO:0000313" key="4">
    <source>
        <dbReference type="Proteomes" id="UP000284684"/>
    </source>
</evidence>
<dbReference type="PANTHER" id="PTHR48081:SF8">
    <property type="entry name" value="ALPHA_BETA HYDROLASE FOLD-3 DOMAIN-CONTAINING PROTEIN-RELATED"/>
    <property type="match status" value="1"/>
</dbReference>
<keyword evidence="1" id="KW-0378">Hydrolase</keyword>